<evidence type="ECO:0000313" key="1">
    <source>
        <dbReference type="EMBL" id="CAG8780522.1"/>
    </source>
</evidence>
<name>A0ACA9R7C4_9GLOM</name>
<dbReference type="EMBL" id="CAJVQC010044934">
    <property type="protein sequence ID" value="CAG8780522.1"/>
    <property type="molecule type" value="Genomic_DNA"/>
</dbReference>
<organism evidence="1 2">
    <name type="scientific">Racocetra persica</name>
    <dbReference type="NCBI Taxonomy" id="160502"/>
    <lineage>
        <taxon>Eukaryota</taxon>
        <taxon>Fungi</taxon>
        <taxon>Fungi incertae sedis</taxon>
        <taxon>Mucoromycota</taxon>
        <taxon>Glomeromycotina</taxon>
        <taxon>Glomeromycetes</taxon>
        <taxon>Diversisporales</taxon>
        <taxon>Gigasporaceae</taxon>
        <taxon>Racocetra</taxon>
    </lineage>
</organism>
<keyword evidence="2" id="KW-1185">Reference proteome</keyword>
<evidence type="ECO:0000313" key="2">
    <source>
        <dbReference type="Proteomes" id="UP000789920"/>
    </source>
</evidence>
<gene>
    <name evidence="1" type="ORF">RPERSI_LOCUS17509</name>
</gene>
<feature type="non-terminal residue" evidence="1">
    <location>
        <position position="1"/>
    </location>
</feature>
<sequence>LICVNDIPPLIAAVAPPILKLCAVKRPLIPVYSIICFTTAATAATDIPPPLFDKNKGLSSTNLLPVGSTGTNLPFAKGSFLAFLTLNHNNPIFVPHPSTSIHTTLPAYTSYKNLLTLKPNSYTTLSGPRSLEDYHAIVLMPPMGTDPEAIPNRGPELSTT</sequence>
<protein>
    <submittedName>
        <fullName evidence="1">1275_t:CDS:1</fullName>
    </submittedName>
</protein>
<proteinExistence type="predicted"/>
<comment type="caution">
    <text evidence="1">The sequence shown here is derived from an EMBL/GenBank/DDBJ whole genome shotgun (WGS) entry which is preliminary data.</text>
</comment>
<reference evidence="1" key="1">
    <citation type="submission" date="2021-06" db="EMBL/GenBank/DDBJ databases">
        <authorList>
            <person name="Kallberg Y."/>
            <person name="Tangrot J."/>
            <person name="Rosling A."/>
        </authorList>
    </citation>
    <scope>NUCLEOTIDE SEQUENCE</scope>
    <source>
        <strain evidence="1">MA461A</strain>
    </source>
</reference>
<accession>A0ACA9R7C4</accession>
<dbReference type="Proteomes" id="UP000789920">
    <property type="component" value="Unassembled WGS sequence"/>
</dbReference>